<feature type="compositionally biased region" description="Acidic residues" evidence="9">
    <location>
        <begin position="213"/>
        <end position="230"/>
    </location>
</feature>
<feature type="region of interest" description="Disordered" evidence="9">
    <location>
        <begin position="782"/>
        <end position="830"/>
    </location>
</feature>
<comment type="subcellular location">
    <subcellularLocation>
        <location evidence="1">Nucleus</location>
    </subcellularLocation>
</comment>
<evidence type="ECO:0000256" key="2">
    <source>
        <dbReference type="ARBA" id="ARBA00022723"/>
    </source>
</evidence>
<evidence type="ECO:0000256" key="9">
    <source>
        <dbReference type="SAM" id="MobiDB-lite"/>
    </source>
</evidence>
<evidence type="ECO:0000259" key="10">
    <source>
        <dbReference type="PROSITE" id="PS50157"/>
    </source>
</evidence>
<reference evidence="11" key="1">
    <citation type="submission" date="2021-07" db="EMBL/GenBank/DDBJ databases">
        <authorList>
            <person name="Catto M.A."/>
            <person name="Jacobson A."/>
            <person name="Kennedy G."/>
            <person name="Labadie P."/>
            <person name="Hunt B.G."/>
            <person name="Srinivasan R."/>
        </authorList>
    </citation>
    <scope>NUCLEOTIDE SEQUENCE</scope>
    <source>
        <strain evidence="11">PL_HMW_Pooled</strain>
        <tissue evidence="11">Head</tissue>
    </source>
</reference>
<dbReference type="GO" id="GO:0008270">
    <property type="term" value="F:zinc ion binding"/>
    <property type="evidence" value="ECO:0007669"/>
    <property type="project" value="UniProtKB-KW"/>
</dbReference>
<dbReference type="EMBL" id="JAHWGI010000960">
    <property type="protein sequence ID" value="KAK3918646.1"/>
    <property type="molecule type" value="Genomic_DNA"/>
</dbReference>
<evidence type="ECO:0000256" key="3">
    <source>
        <dbReference type="ARBA" id="ARBA00022737"/>
    </source>
</evidence>
<feature type="domain" description="C2H2-type" evidence="10">
    <location>
        <begin position="320"/>
        <end position="348"/>
    </location>
</feature>
<feature type="compositionally biased region" description="Basic and acidic residues" evidence="9">
    <location>
        <begin position="67"/>
        <end position="80"/>
    </location>
</feature>
<evidence type="ECO:0000256" key="1">
    <source>
        <dbReference type="ARBA" id="ARBA00004123"/>
    </source>
</evidence>
<keyword evidence="5" id="KW-0862">Zinc</keyword>
<accession>A0AAE1HDH3</accession>
<name>A0AAE1HDH3_9NEOP</name>
<dbReference type="PROSITE" id="PS00028">
    <property type="entry name" value="ZINC_FINGER_C2H2_1"/>
    <property type="match status" value="4"/>
</dbReference>
<evidence type="ECO:0000256" key="7">
    <source>
        <dbReference type="ARBA" id="ARBA00023242"/>
    </source>
</evidence>
<dbReference type="Gene3D" id="3.30.160.60">
    <property type="entry name" value="Classic Zinc Finger"/>
    <property type="match status" value="3"/>
</dbReference>
<dbReference type="SUPFAM" id="SSF57667">
    <property type="entry name" value="beta-beta-alpha zinc fingers"/>
    <property type="match status" value="2"/>
</dbReference>
<dbReference type="InterPro" id="IPR004875">
    <property type="entry name" value="DDE_SF_endonuclease_dom"/>
</dbReference>
<feature type="domain" description="C2H2-type" evidence="10">
    <location>
        <begin position="898"/>
        <end position="926"/>
    </location>
</feature>
<keyword evidence="7" id="KW-0539">Nucleus</keyword>
<feature type="compositionally biased region" description="Basic and acidic residues" evidence="9">
    <location>
        <begin position="170"/>
        <end position="180"/>
    </location>
</feature>
<dbReference type="GO" id="GO:0000978">
    <property type="term" value="F:RNA polymerase II cis-regulatory region sequence-specific DNA binding"/>
    <property type="evidence" value="ECO:0007669"/>
    <property type="project" value="TreeGrafter"/>
</dbReference>
<feature type="compositionally biased region" description="Low complexity" evidence="9">
    <location>
        <begin position="1029"/>
        <end position="1051"/>
    </location>
</feature>
<feature type="domain" description="C2H2-type" evidence="10">
    <location>
        <begin position="352"/>
        <end position="380"/>
    </location>
</feature>
<comment type="caution">
    <text evidence="11">The sequence shown here is derived from an EMBL/GenBank/DDBJ whole genome shotgun (WGS) entry which is preliminary data.</text>
</comment>
<gene>
    <name evidence="11" type="ORF">KUF71_007893</name>
</gene>
<protein>
    <submittedName>
        <fullName evidence="11">Ras-responsive element-binding protein 1</fullName>
    </submittedName>
</protein>
<reference evidence="11" key="2">
    <citation type="journal article" date="2023" name="BMC Genomics">
        <title>Pest status, molecular evolution, and epigenetic factors derived from the genome assembly of Frankliniella fusca, a thysanopteran phytovirus vector.</title>
        <authorList>
            <person name="Catto M.A."/>
            <person name="Labadie P.E."/>
            <person name="Jacobson A.L."/>
            <person name="Kennedy G.G."/>
            <person name="Srinivasan R."/>
            <person name="Hunt B.G."/>
        </authorList>
    </citation>
    <scope>NUCLEOTIDE SEQUENCE</scope>
    <source>
        <strain evidence="11">PL_HMW_Pooled</strain>
    </source>
</reference>
<dbReference type="InterPro" id="IPR013087">
    <property type="entry name" value="Znf_C2H2_type"/>
</dbReference>
<dbReference type="GO" id="GO:0005634">
    <property type="term" value="C:nucleus"/>
    <property type="evidence" value="ECO:0007669"/>
    <property type="project" value="UniProtKB-SubCell"/>
</dbReference>
<proteinExistence type="predicted"/>
<keyword evidence="3" id="KW-0677">Repeat</keyword>
<feature type="compositionally biased region" description="Polar residues" evidence="9">
    <location>
        <begin position="141"/>
        <end position="167"/>
    </location>
</feature>
<dbReference type="PANTHER" id="PTHR24404">
    <property type="entry name" value="ZINC FINGER PROTEIN"/>
    <property type="match status" value="1"/>
</dbReference>
<feature type="region of interest" description="Disordered" evidence="9">
    <location>
        <begin position="1023"/>
        <end position="1073"/>
    </location>
</feature>
<feature type="compositionally biased region" description="Polar residues" evidence="9">
    <location>
        <begin position="1052"/>
        <end position="1063"/>
    </location>
</feature>
<dbReference type="PANTHER" id="PTHR24404:SF106">
    <property type="entry name" value="C2H2-TYPE DOMAIN-CONTAINING PROTEIN"/>
    <property type="match status" value="1"/>
</dbReference>
<evidence type="ECO:0000256" key="8">
    <source>
        <dbReference type="PROSITE-ProRule" id="PRU00042"/>
    </source>
</evidence>
<keyword evidence="4 8" id="KW-0863">Zinc-finger</keyword>
<feature type="region of interest" description="Disordered" evidence="9">
    <location>
        <begin position="210"/>
        <end position="240"/>
    </location>
</feature>
<dbReference type="Proteomes" id="UP001219518">
    <property type="component" value="Unassembled WGS sequence"/>
</dbReference>
<dbReference type="PROSITE" id="PS50157">
    <property type="entry name" value="ZINC_FINGER_C2H2_2"/>
    <property type="match status" value="4"/>
</dbReference>
<feature type="domain" description="C2H2-type" evidence="10">
    <location>
        <begin position="187"/>
        <end position="214"/>
    </location>
</feature>
<evidence type="ECO:0000313" key="12">
    <source>
        <dbReference type="Proteomes" id="UP001219518"/>
    </source>
</evidence>
<sequence>MTRPGTISLRIDINTAKDEKICDLIPFVRIERLQMNDSFHPSNDTLGLSENDSIRESPSPPPAMKGGRRDQNPKSLDSHSKNNPASPTPPLRRTRRRGQQPKSLQVQSINSLDSHSKNSPASPTPTSRRTGRRGQEPKYRQVQSINSLDDSQTVSENNPDRQNSPLSPQRRIETRGQETKALDRRPFKCSLCTERFHTSVLLAVHMRIHDKDSDEDDEDEDDEDDEEYVDDVQTFSGNELKSAKAKPRILSVSSSSKSKENQNSVTNVLNSSLAGDKNVTSTILTSDDESVCSLVSSSGLPSPKQKKDCLLKRRGPIKLLKCKECPASFSRQWYLDLHLILLHYVHKKKASLKCPGCQTIFINEHHLRQHIETSHSSDLYIMHNEISSALALTTDALTGEHIKYQKRRGANQPPHNLESSYQVRRPVYASNSTDLPRDWRMASSWEKDNIVDLIEAELKYIAIERNKMGDHFSYSHIQRLSLEICEYLQISNFFDNNPPKRWAQRVLIKVRQVPRPGRFRFVHNVNASYLNAVSELSNRGLSENKIFYAFEARICDVKNDGTAKRVPKTPIGSTSPDVSVEDTICTVICTNANGSVLLHPTIIFRGQIADIESLHKLKALTISHPSKDFLENAYFQEWFAQFLLAIPPARPILLLVEGNVSHLSFRIMMMARENDVHILFVPSRKRFVHSHQLIREALMLPLMREFDKEVVRHLETHNFNSFHVKDFGKLFEPAWQKALPGAEIRKSFIQSGFLPLPNSTEPLEVAARGYLDEVIAVGKGTKTSADVSSSVMPKSNSQAKSTTNRSPPVASQGSDHSSLTSGTSPSHVPCKIKEEPVDLDQHDSSTNPPVFKEIKEEHMESNLGGPTIDGIKQEVVDFPVSSQTLDDIDVLKFDSEEHECTSCSKFFLSNSDLSTHQCSVESRKLENRKDEAAIGPSAEEFQYHSCPHCLMSFALKESLLLHINTRHVPKVKKIVLKSRSQETILRRTHAGQADNPVFKLAQKRKFAPEEEANSLKRKKDVSFTGAVASSPGDSGTDSNSSTSSRTLTASPESTNEHAYSVISSRPLPPPPLPEHDYLGQLYKQNAIPKQKEIDKIEVVRKKMPSPVQKVLHAMRKQNNKKIIVSTITFSKRVLN</sequence>
<dbReference type="GO" id="GO:0003700">
    <property type="term" value="F:DNA-binding transcription factor activity"/>
    <property type="evidence" value="ECO:0007669"/>
    <property type="project" value="TreeGrafter"/>
</dbReference>
<dbReference type="InterPro" id="IPR050589">
    <property type="entry name" value="Ikaros_C2H2-ZF"/>
</dbReference>
<feature type="region of interest" description="Disordered" evidence="9">
    <location>
        <begin position="34"/>
        <end position="180"/>
    </location>
</feature>
<evidence type="ECO:0000256" key="5">
    <source>
        <dbReference type="ARBA" id="ARBA00022833"/>
    </source>
</evidence>
<dbReference type="AlphaFoldDB" id="A0AAE1HDH3"/>
<keyword evidence="2" id="KW-0479">Metal-binding</keyword>
<feature type="compositionally biased region" description="Polar residues" evidence="9">
    <location>
        <begin position="35"/>
        <end position="51"/>
    </location>
</feature>
<evidence type="ECO:0000256" key="4">
    <source>
        <dbReference type="ARBA" id="ARBA00022771"/>
    </source>
</evidence>
<evidence type="ECO:0000313" key="11">
    <source>
        <dbReference type="EMBL" id="KAK3918646.1"/>
    </source>
</evidence>
<feature type="compositionally biased region" description="Low complexity" evidence="9">
    <location>
        <begin position="119"/>
        <end position="128"/>
    </location>
</feature>
<dbReference type="InterPro" id="IPR036236">
    <property type="entry name" value="Znf_C2H2_sf"/>
</dbReference>
<organism evidence="11 12">
    <name type="scientific">Frankliniella fusca</name>
    <dbReference type="NCBI Taxonomy" id="407009"/>
    <lineage>
        <taxon>Eukaryota</taxon>
        <taxon>Metazoa</taxon>
        <taxon>Ecdysozoa</taxon>
        <taxon>Arthropoda</taxon>
        <taxon>Hexapoda</taxon>
        <taxon>Insecta</taxon>
        <taxon>Pterygota</taxon>
        <taxon>Neoptera</taxon>
        <taxon>Paraneoptera</taxon>
        <taxon>Thysanoptera</taxon>
        <taxon>Terebrantia</taxon>
        <taxon>Thripoidea</taxon>
        <taxon>Thripidae</taxon>
        <taxon>Frankliniella</taxon>
    </lineage>
</organism>
<dbReference type="Pfam" id="PF03184">
    <property type="entry name" value="DDE_1"/>
    <property type="match status" value="1"/>
</dbReference>
<dbReference type="SMART" id="SM00355">
    <property type="entry name" value="ZnF_C2H2"/>
    <property type="match status" value="4"/>
</dbReference>
<feature type="compositionally biased region" description="Polar residues" evidence="9">
    <location>
        <begin position="782"/>
        <end position="826"/>
    </location>
</feature>
<dbReference type="FunFam" id="3.30.160.60:FF:000446">
    <property type="entry name" value="Zinc finger protein"/>
    <property type="match status" value="1"/>
</dbReference>
<keyword evidence="12" id="KW-1185">Reference proteome</keyword>
<keyword evidence="6" id="KW-0238">DNA-binding</keyword>
<dbReference type="GO" id="GO:0006357">
    <property type="term" value="P:regulation of transcription by RNA polymerase II"/>
    <property type="evidence" value="ECO:0007669"/>
    <property type="project" value="TreeGrafter"/>
</dbReference>
<dbReference type="Pfam" id="PF00096">
    <property type="entry name" value="zf-C2H2"/>
    <property type="match status" value="2"/>
</dbReference>
<feature type="compositionally biased region" description="Polar residues" evidence="9">
    <location>
        <begin position="100"/>
        <end position="113"/>
    </location>
</feature>
<evidence type="ECO:0000256" key="6">
    <source>
        <dbReference type="ARBA" id="ARBA00023125"/>
    </source>
</evidence>